<dbReference type="EMBL" id="SNXO01000010">
    <property type="protein sequence ID" value="TDP57753.1"/>
    <property type="molecule type" value="Genomic_DNA"/>
</dbReference>
<sequence>MPVMDGFQALEQMKADEKLKHIPVVVATAKNEDASEVKAFMMGAGDYVSKPYKPLIIRQRVRNIINLHESAITVDELQIDVLTGLYNRYAFLQKAEKMIVEKEPGYYIMACLDINNFKMINDQYGTVKGDEVLRFVAGIAKPAFMQMEGISGRMMADNFSALYPAKYAQSEELRKCEESVAAFDGSIRPLSFSIGRYVVDDLSLSVSTMYDRAVTACSTVKGRFNTNVAYFNDSMKDAEMAEQQIVSEMGTALEEGQFEPWFQPQYNHNTGALIGAEALVRWRHPERGILSPGTFVHIFERNGFIYELDKYIWEQVCADMRRWMDQGGEVLPVSVNISRYDVYKEDLIPTISDLVSKYGISVDLLRLEITESAFAIDDKKIIDIVQELVDMGFTVEIDDFGSGYSSLNTLKDVPAQIIKLDMGFLDSEGDTSRGGDIIESMVRMSKWLDMTIIAEGVETVRQADFLKSIGCFYVQGYLYAKPMAKEDFEELLRDSSKQQKIMAVETVENLDNNEFWDPESMDILIFNSYIGGACVYEYHNDRIELLRANDKYMEVIGSTGMTLDDALKLDWMKHLDQKSRRTILSFLRDNMKTGVEKTLECIFVGLPGCDEKVYLRVTMRVIATAEARCLVYCINQNITEQKISELKRSETIEQLRFLDGVAHQLLGQADADAGVRAILSKMLAFFHGDRSYVLEFDRRQDTVSSTYEVCAHGVAGNKNIVRDLPLPTADFLLQALADKDYVSIEDVSVLVVGAREKEVFQALSIKSLVAIPLKKDGQIIGIVGLNNPAQKADLIGGLSALGDYVTVLITRRELNRVIASDNEEKNAIMDSVPGGLVRMKVQDDDSIEPSYRSEGFMNLVGMKPGVKQEFSYKEDVMEGVHPDDKEYVGNIAAALLRGEHIRDARYRLRHCDGGYVWVMINGNMRKTITGERYLNIFFTSAVAPAYQGNTAEEHVNDMSSEVDLIDTIMTDVREQQSTIEHLRLSEAGYKLAMQNAGNKVCHFMVDERVLIVPPNLAVDCGLPERVENMPDGMIEAGVVPDDSIPKVREFYENIVGGAKNGDQVFQLRLPVGYRWIKAGFSTIFSTGRPVFAIVSHEDITGQMEKEMIYSRWRQSLENRVPESYTLLRCNISKSVTKDIQEGNLLNMDFDENLRNFNGRMKKYAAEHVCEEDRPAYEAIANSAALLGDYYRGIGQKTLDYRECLPDGGTRWLRLTVELMKYPSTADVEAYLTFEDIDKIKREDMDIRLRAETDALTGLLNRVVFAEKMNSTITAADQACQPISSGAAGTTRDINALLVIDIDNFKGLNDSYGHITGDKVLVDVAKSLQDVFRVDDLVGRLGGDEFIVFLCNMPDKSAIAAKAEQFFAELSKPCNYSETLSKTKGISLSASDSEPTAAKGISLSASIGIATAPADGNSFEALYPKADMALYTAKRNGKGCIAFYADVICQ</sequence>
<dbReference type="SUPFAM" id="SSF55785">
    <property type="entry name" value="PYP-like sensor domain (PAS domain)"/>
    <property type="match status" value="1"/>
</dbReference>
<dbReference type="GO" id="GO:0000160">
    <property type="term" value="P:phosphorelay signal transduction system"/>
    <property type="evidence" value="ECO:0007669"/>
    <property type="project" value="InterPro"/>
</dbReference>
<evidence type="ECO:0000313" key="8">
    <source>
        <dbReference type="Proteomes" id="UP000295500"/>
    </source>
</evidence>
<dbReference type="PROSITE" id="PS50887">
    <property type="entry name" value="GGDEF"/>
    <property type="match status" value="2"/>
</dbReference>
<evidence type="ECO:0000259" key="4">
    <source>
        <dbReference type="PROSITE" id="PS50110"/>
    </source>
</evidence>
<dbReference type="SUPFAM" id="SSF55073">
    <property type="entry name" value="Nucleotide cyclase"/>
    <property type="match status" value="2"/>
</dbReference>
<dbReference type="InterPro" id="IPR052155">
    <property type="entry name" value="Biofilm_reg_signaling"/>
</dbReference>
<dbReference type="InterPro" id="IPR000160">
    <property type="entry name" value="GGDEF_dom"/>
</dbReference>
<organism evidence="7 8">
    <name type="scientific">Aminicella lysinilytica</name>
    <dbReference type="NCBI Taxonomy" id="433323"/>
    <lineage>
        <taxon>Bacteria</taxon>
        <taxon>Bacillati</taxon>
        <taxon>Bacillota</taxon>
        <taxon>Clostridia</taxon>
        <taxon>Peptostreptococcales</taxon>
        <taxon>Anaerovoracaceae</taxon>
        <taxon>Aminicella</taxon>
    </lineage>
</organism>
<dbReference type="NCBIfam" id="TIGR00254">
    <property type="entry name" value="GGDEF"/>
    <property type="match status" value="2"/>
</dbReference>
<dbReference type="InterPro" id="IPR043128">
    <property type="entry name" value="Rev_trsase/Diguanyl_cyclase"/>
</dbReference>
<dbReference type="InterPro" id="IPR029016">
    <property type="entry name" value="GAF-like_dom_sf"/>
</dbReference>
<dbReference type="SUPFAM" id="SSF141868">
    <property type="entry name" value="EAL domain-like"/>
    <property type="match status" value="1"/>
</dbReference>
<dbReference type="SUPFAM" id="SSF55781">
    <property type="entry name" value="GAF domain-like"/>
    <property type="match status" value="1"/>
</dbReference>
<dbReference type="OrthoDB" id="9805474at2"/>
<protein>
    <recommendedName>
        <fullName evidence="1">Stage 0 sporulation protein A homolog</fullName>
    </recommendedName>
</protein>
<evidence type="ECO:0000256" key="1">
    <source>
        <dbReference type="ARBA" id="ARBA00018672"/>
    </source>
</evidence>
<dbReference type="PROSITE" id="PS50883">
    <property type="entry name" value="EAL"/>
    <property type="match status" value="1"/>
</dbReference>
<evidence type="ECO:0000256" key="3">
    <source>
        <dbReference type="PROSITE-ProRule" id="PRU00169"/>
    </source>
</evidence>
<dbReference type="SUPFAM" id="SSF52172">
    <property type="entry name" value="CheY-like"/>
    <property type="match status" value="1"/>
</dbReference>
<dbReference type="SMART" id="SM00086">
    <property type="entry name" value="PAC"/>
    <property type="match status" value="2"/>
</dbReference>
<dbReference type="Gene3D" id="3.30.70.270">
    <property type="match status" value="2"/>
</dbReference>
<proteinExistence type="predicted"/>
<feature type="domain" description="GGDEF" evidence="6">
    <location>
        <begin position="1292"/>
        <end position="1445"/>
    </location>
</feature>
<dbReference type="InterPro" id="IPR035919">
    <property type="entry name" value="EAL_sf"/>
</dbReference>
<gene>
    <name evidence="7" type="ORF">EV211_11052</name>
</gene>
<dbReference type="PANTHER" id="PTHR44757:SF2">
    <property type="entry name" value="BIOFILM ARCHITECTURE MAINTENANCE PROTEIN MBAA"/>
    <property type="match status" value="1"/>
</dbReference>
<dbReference type="Gene3D" id="3.30.450.40">
    <property type="match status" value="1"/>
</dbReference>
<dbReference type="PANTHER" id="PTHR44757">
    <property type="entry name" value="DIGUANYLATE CYCLASE DGCP"/>
    <property type="match status" value="1"/>
</dbReference>
<dbReference type="Gene3D" id="3.40.50.2300">
    <property type="match status" value="1"/>
</dbReference>
<dbReference type="InterPro" id="IPR011006">
    <property type="entry name" value="CheY-like_superfamily"/>
</dbReference>
<dbReference type="Pfam" id="PF00072">
    <property type="entry name" value="Response_reg"/>
    <property type="match status" value="1"/>
</dbReference>
<evidence type="ECO:0000313" key="7">
    <source>
        <dbReference type="EMBL" id="TDP57753.1"/>
    </source>
</evidence>
<dbReference type="SMART" id="SM00267">
    <property type="entry name" value="GGDEF"/>
    <property type="match status" value="2"/>
</dbReference>
<dbReference type="CDD" id="cd01949">
    <property type="entry name" value="GGDEF"/>
    <property type="match status" value="2"/>
</dbReference>
<feature type="domain" description="GGDEF" evidence="6">
    <location>
        <begin position="105"/>
        <end position="233"/>
    </location>
</feature>
<reference evidence="7 8" key="1">
    <citation type="submission" date="2019-03" db="EMBL/GenBank/DDBJ databases">
        <title>Genomic Encyclopedia of Type Strains, Phase IV (KMG-IV): sequencing the most valuable type-strain genomes for metagenomic binning, comparative biology and taxonomic classification.</title>
        <authorList>
            <person name="Goeker M."/>
        </authorList>
    </citation>
    <scope>NUCLEOTIDE SEQUENCE [LARGE SCALE GENOMIC DNA]</scope>
    <source>
        <strain evidence="7 8">DSM 28287</strain>
    </source>
</reference>
<dbReference type="InterPro" id="IPR001789">
    <property type="entry name" value="Sig_transdc_resp-reg_receiver"/>
</dbReference>
<evidence type="ECO:0000259" key="5">
    <source>
        <dbReference type="PROSITE" id="PS50883"/>
    </source>
</evidence>
<feature type="domain" description="EAL" evidence="5">
    <location>
        <begin position="242"/>
        <end position="496"/>
    </location>
</feature>
<dbReference type="CDD" id="cd01948">
    <property type="entry name" value="EAL"/>
    <property type="match status" value="1"/>
</dbReference>
<evidence type="ECO:0000256" key="2">
    <source>
        <dbReference type="ARBA" id="ARBA00024867"/>
    </source>
</evidence>
<keyword evidence="8" id="KW-1185">Reference proteome</keyword>
<dbReference type="SMART" id="SM00052">
    <property type="entry name" value="EAL"/>
    <property type="match status" value="1"/>
</dbReference>
<accession>A0A4R6Q7Z6</accession>
<dbReference type="Gene3D" id="3.20.20.450">
    <property type="entry name" value="EAL domain"/>
    <property type="match status" value="1"/>
</dbReference>
<dbReference type="InterPro" id="IPR029787">
    <property type="entry name" value="Nucleotide_cyclase"/>
</dbReference>
<feature type="domain" description="Response regulatory" evidence="4">
    <location>
        <begin position="1"/>
        <end position="65"/>
    </location>
</feature>
<dbReference type="InterPro" id="IPR001610">
    <property type="entry name" value="PAC"/>
</dbReference>
<comment type="caution">
    <text evidence="3">Lacks conserved residue(s) required for the propagation of feature annotation.</text>
</comment>
<name>A0A4R6Q7Z6_9FIRM</name>
<dbReference type="InterPro" id="IPR013655">
    <property type="entry name" value="PAS_fold_3"/>
</dbReference>
<dbReference type="Proteomes" id="UP000295500">
    <property type="component" value="Unassembled WGS sequence"/>
</dbReference>
<comment type="caution">
    <text evidence="7">The sequence shown here is derived from an EMBL/GenBank/DDBJ whole genome shotgun (WGS) entry which is preliminary data.</text>
</comment>
<dbReference type="InterPro" id="IPR001633">
    <property type="entry name" value="EAL_dom"/>
</dbReference>
<dbReference type="Pfam" id="PF00990">
    <property type="entry name" value="GGDEF"/>
    <property type="match status" value="3"/>
</dbReference>
<dbReference type="Pfam" id="PF00563">
    <property type="entry name" value="EAL"/>
    <property type="match status" value="1"/>
</dbReference>
<evidence type="ECO:0000259" key="6">
    <source>
        <dbReference type="PROSITE" id="PS50887"/>
    </source>
</evidence>
<dbReference type="Gene3D" id="3.30.450.20">
    <property type="entry name" value="PAS domain"/>
    <property type="match status" value="1"/>
</dbReference>
<comment type="function">
    <text evidence="2">May play the central regulatory role in sporulation. It may be an element of the effector pathway responsible for the activation of sporulation genes in response to nutritional stress. Spo0A may act in concert with spo0H (a sigma factor) to control the expression of some genes that are critical to the sporulation process.</text>
</comment>
<dbReference type="InterPro" id="IPR035965">
    <property type="entry name" value="PAS-like_dom_sf"/>
</dbReference>
<dbReference type="PROSITE" id="PS50110">
    <property type="entry name" value="RESPONSE_REGULATORY"/>
    <property type="match status" value="1"/>
</dbReference>
<dbReference type="Pfam" id="PF08447">
    <property type="entry name" value="PAS_3"/>
    <property type="match status" value="1"/>
</dbReference>